<comment type="caution">
    <text evidence="1">The sequence shown here is derived from an EMBL/GenBank/DDBJ whole genome shotgun (WGS) entry which is preliminary data.</text>
</comment>
<gene>
    <name evidence="1" type="ORF">JMJ77_008744</name>
</gene>
<proteinExistence type="predicted"/>
<keyword evidence="2" id="KW-1185">Reference proteome</keyword>
<name>A0A9P7QRR9_9PEZI</name>
<dbReference type="EMBL" id="JAESDN010000016">
    <property type="protein sequence ID" value="KAG7041039.1"/>
    <property type="molecule type" value="Genomic_DNA"/>
</dbReference>
<reference evidence="1" key="1">
    <citation type="submission" date="2021-05" db="EMBL/GenBank/DDBJ databases">
        <title>Comparative genomics of three Colletotrichum scovillei strains and genetic complementation revealed genes involved fungal growth and virulence on chili pepper.</title>
        <authorList>
            <person name="Hsieh D.-K."/>
            <person name="Chuang S.-C."/>
            <person name="Chen C.-Y."/>
            <person name="Chao Y.-T."/>
            <person name="Lu M.-Y.J."/>
            <person name="Lee M.-H."/>
            <person name="Shih M.-C."/>
        </authorList>
    </citation>
    <scope>NUCLEOTIDE SEQUENCE</scope>
    <source>
        <strain evidence="1">Coll-153</strain>
    </source>
</reference>
<sequence length="31" mass="3449">FTSRLVNSVSVGESSSHKYIKSRQVLRGLVN</sequence>
<dbReference type="AlphaFoldDB" id="A0A9P7QRR9"/>
<accession>A0A9P7QRR9</accession>
<evidence type="ECO:0000313" key="1">
    <source>
        <dbReference type="EMBL" id="KAG7041039.1"/>
    </source>
</evidence>
<dbReference type="Proteomes" id="UP000699042">
    <property type="component" value="Unassembled WGS sequence"/>
</dbReference>
<organism evidence="1 2">
    <name type="scientific">Colletotrichum scovillei</name>
    <dbReference type="NCBI Taxonomy" id="1209932"/>
    <lineage>
        <taxon>Eukaryota</taxon>
        <taxon>Fungi</taxon>
        <taxon>Dikarya</taxon>
        <taxon>Ascomycota</taxon>
        <taxon>Pezizomycotina</taxon>
        <taxon>Sordariomycetes</taxon>
        <taxon>Hypocreomycetidae</taxon>
        <taxon>Glomerellales</taxon>
        <taxon>Glomerellaceae</taxon>
        <taxon>Colletotrichum</taxon>
        <taxon>Colletotrichum acutatum species complex</taxon>
    </lineage>
</organism>
<protein>
    <submittedName>
        <fullName evidence="1">Uncharacterized protein</fullName>
    </submittedName>
</protein>
<evidence type="ECO:0000313" key="2">
    <source>
        <dbReference type="Proteomes" id="UP000699042"/>
    </source>
</evidence>
<feature type="non-terminal residue" evidence="1">
    <location>
        <position position="1"/>
    </location>
</feature>